<evidence type="ECO:0000256" key="1">
    <source>
        <dbReference type="SAM" id="MobiDB-lite"/>
    </source>
</evidence>
<feature type="region of interest" description="Disordered" evidence="1">
    <location>
        <begin position="164"/>
        <end position="251"/>
    </location>
</feature>
<feature type="compositionally biased region" description="Pro residues" evidence="1">
    <location>
        <begin position="210"/>
        <end position="234"/>
    </location>
</feature>
<evidence type="ECO:0000313" key="2">
    <source>
        <dbReference type="Proteomes" id="UP000095282"/>
    </source>
</evidence>
<reference evidence="3" key="1">
    <citation type="submission" date="2016-11" db="UniProtKB">
        <authorList>
            <consortium name="WormBaseParasite"/>
        </authorList>
    </citation>
    <scope>IDENTIFICATION</scope>
</reference>
<dbReference type="WBParaSite" id="Csp11.Scaffold629.g9205.t2">
    <property type="protein sequence ID" value="Csp11.Scaffold629.g9205.t2"/>
    <property type="gene ID" value="Csp11.Scaffold629.g9205"/>
</dbReference>
<keyword evidence="2" id="KW-1185">Reference proteome</keyword>
<accession>A0A1I7UGW7</accession>
<dbReference type="AlphaFoldDB" id="A0A1I7UGW7"/>
<dbReference type="Proteomes" id="UP000095282">
    <property type="component" value="Unplaced"/>
</dbReference>
<proteinExistence type="predicted"/>
<name>A0A1I7UGW7_9PELO</name>
<protein>
    <submittedName>
        <fullName evidence="3">C3H1-type domain-containing protein</fullName>
    </submittedName>
</protein>
<feature type="compositionally biased region" description="Polar residues" evidence="1">
    <location>
        <begin position="179"/>
        <end position="195"/>
    </location>
</feature>
<feature type="region of interest" description="Disordered" evidence="1">
    <location>
        <begin position="490"/>
        <end position="510"/>
    </location>
</feature>
<organism evidence="2 3">
    <name type="scientific">Caenorhabditis tropicalis</name>
    <dbReference type="NCBI Taxonomy" id="1561998"/>
    <lineage>
        <taxon>Eukaryota</taxon>
        <taxon>Metazoa</taxon>
        <taxon>Ecdysozoa</taxon>
        <taxon>Nematoda</taxon>
        <taxon>Chromadorea</taxon>
        <taxon>Rhabditida</taxon>
        <taxon>Rhabditina</taxon>
        <taxon>Rhabditomorpha</taxon>
        <taxon>Rhabditoidea</taxon>
        <taxon>Rhabditidae</taxon>
        <taxon>Peloderinae</taxon>
        <taxon>Caenorhabditis</taxon>
    </lineage>
</organism>
<feature type="region of interest" description="Disordered" evidence="1">
    <location>
        <begin position="353"/>
        <end position="414"/>
    </location>
</feature>
<evidence type="ECO:0000313" key="3">
    <source>
        <dbReference type="WBParaSite" id="Csp11.Scaffold629.g9205.t2"/>
    </source>
</evidence>
<sequence length="510" mass="55908">MSNYLPEEMPAYFIGNLYKIHGVRPTLEEARNEWNRCVQVQQLQQQLVLMGPPGFQPHSADVPFDPRQPPPVYQFPSMPPPPVPPPLQALPQISPRGFANQPIPATSLPCPQDGPPVFEAQKAAKMNQNQRVQDAWQRSLEARARIRDPKIQEARVHVQMIQKAEKAKLAPPTNLEAPPTSQEAPPTSPRPSQQDGPLMEKAGNQIPVDPMAPPTIPQAPPTIPQAPPTIPQAPPISLEAPPTDKLSPPITRDTRFETLNLAMALFGANSKAPPTRMETPPIKLDAPPTKLMAPLASLEAQSTSFKAPLMPIEAPPTKKKVLLTKMEAPPPGLKAPPTKPEATLTIHPASFASQGSDTLEAPPTFPASLETPPTISEAPPTSLDSSQDEISQESPDFEGPAPQIGPEGSLDPSEAWDLFRTPLMKLEFMRTVKLAQTDDGNEMRGRLTQQIMALNRANCPFEEIQALIRQAKQEAKEGYSNPLVEYPKETLKRKAEDLEKEQAKRTRTDA</sequence>